<name>A0A6A6CRU8_ZASCE</name>
<evidence type="ECO:0000256" key="2">
    <source>
        <dbReference type="ARBA" id="ARBA00022723"/>
    </source>
</evidence>
<feature type="region of interest" description="Disordered" evidence="6">
    <location>
        <begin position="504"/>
        <end position="524"/>
    </location>
</feature>
<dbReference type="PANTHER" id="PTHR47338">
    <property type="entry name" value="ZN(II)2CYS6 TRANSCRIPTION FACTOR (EUROFUNG)-RELATED"/>
    <property type="match status" value="1"/>
</dbReference>
<dbReference type="CDD" id="cd00067">
    <property type="entry name" value="GAL4"/>
    <property type="match status" value="1"/>
</dbReference>
<dbReference type="GO" id="GO:0005634">
    <property type="term" value="C:nucleus"/>
    <property type="evidence" value="ECO:0007669"/>
    <property type="project" value="UniProtKB-SubCell"/>
</dbReference>
<dbReference type="Pfam" id="PF00172">
    <property type="entry name" value="Zn_clus"/>
    <property type="match status" value="1"/>
</dbReference>
<sequence length="524" mass="58922">MASHETASRACQTCYRRKIKCDKALPKCSACIKFKRLCAYREPQSSPATSNGDLSASSSTNPELSLEQHAACVGTFLDQEISQWSVAGFSDTKAPWNSLFAFTRSPFGQDAAIRQHLSLYFERISPWLPVISDEKLYVGLLNPLITASPDTIFLYVCIVLHTKTLPEDQEVHTFEMYVMARRCLSEVEIRGRLSMEILQGCILIALFELGHAIYPAALGSIGSCSKYATALGLGFETKGQALTTGSFVDLRSEERKRVWWAIFILDRFANLGNPHHTPALPDPPLEAVLPIPVIDGAKADRWKRNPEQVVATLASPSEDLGRFACVCQTAYLLSCVYRHVADDTSDAEFHEIEQQQLDSTLHAQVKYHARNIGPFNSILCYQTAFSFSALRILYPTNGRTYQYEMAHGSLEERALEIAEESAEVAWQTARWYLDEGLQDFTHGDVPIFTLPWLYSTGVWLLDQNRNEDLWLIQQTFQKLQQKWRLAGVYSTLLEARKAMARKRGVETEGCPSKRASDGLSGWRP</sequence>
<evidence type="ECO:0000256" key="1">
    <source>
        <dbReference type="ARBA" id="ARBA00004123"/>
    </source>
</evidence>
<dbReference type="SMART" id="SM00066">
    <property type="entry name" value="GAL4"/>
    <property type="match status" value="1"/>
</dbReference>
<dbReference type="Proteomes" id="UP000799537">
    <property type="component" value="Unassembled WGS sequence"/>
</dbReference>
<dbReference type="Gene3D" id="4.10.240.10">
    <property type="entry name" value="Zn(2)-C6 fungal-type DNA-binding domain"/>
    <property type="match status" value="1"/>
</dbReference>
<reference evidence="8" key="1">
    <citation type="journal article" date="2020" name="Stud. Mycol.">
        <title>101 Dothideomycetes genomes: a test case for predicting lifestyles and emergence of pathogens.</title>
        <authorList>
            <person name="Haridas S."/>
            <person name="Albert R."/>
            <person name="Binder M."/>
            <person name="Bloem J."/>
            <person name="Labutti K."/>
            <person name="Salamov A."/>
            <person name="Andreopoulos B."/>
            <person name="Baker S."/>
            <person name="Barry K."/>
            <person name="Bills G."/>
            <person name="Bluhm B."/>
            <person name="Cannon C."/>
            <person name="Castanera R."/>
            <person name="Culley D."/>
            <person name="Daum C."/>
            <person name="Ezra D."/>
            <person name="Gonzalez J."/>
            <person name="Henrissat B."/>
            <person name="Kuo A."/>
            <person name="Liang C."/>
            <person name="Lipzen A."/>
            <person name="Lutzoni F."/>
            <person name="Magnuson J."/>
            <person name="Mondo S."/>
            <person name="Nolan M."/>
            <person name="Ohm R."/>
            <person name="Pangilinan J."/>
            <person name="Park H.-J."/>
            <person name="Ramirez L."/>
            <person name="Alfaro M."/>
            <person name="Sun H."/>
            <person name="Tritt A."/>
            <person name="Yoshinaga Y."/>
            <person name="Zwiers L.-H."/>
            <person name="Turgeon B."/>
            <person name="Goodwin S."/>
            <person name="Spatafora J."/>
            <person name="Crous P."/>
            <person name="Grigoriev I."/>
        </authorList>
    </citation>
    <scope>NUCLEOTIDE SEQUENCE</scope>
    <source>
        <strain evidence="8">ATCC 36951</strain>
    </source>
</reference>
<dbReference type="EMBL" id="ML993590">
    <property type="protein sequence ID" value="KAF2168552.1"/>
    <property type="molecule type" value="Genomic_DNA"/>
</dbReference>
<dbReference type="SUPFAM" id="SSF57701">
    <property type="entry name" value="Zn2/Cys6 DNA-binding domain"/>
    <property type="match status" value="1"/>
</dbReference>
<evidence type="ECO:0000259" key="7">
    <source>
        <dbReference type="PROSITE" id="PS50048"/>
    </source>
</evidence>
<dbReference type="OrthoDB" id="3862662at2759"/>
<dbReference type="InterPro" id="IPR007219">
    <property type="entry name" value="XnlR_reg_dom"/>
</dbReference>
<dbReference type="GO" id="GO:0003677">
    <property type="term" value="F:DNA binding"/>
    <property type="evidence" value="ECO:0007669"/>
    <property type="project" value="InterPro"/>
</dbReference>
<dbReference type="GO" id="GO:0006351">
    <property type="term" value="P:DNA-templated transcription"/>
    <property type="evidence" value="ECO:0007669"/>
    <property type="project" value="InterPro"/>
</dbReference>
<dbReference type="AlphaFoldDB" id="A0A6A6CRU8"/>
<dbReference type="PROSITE" id="PS50048">
    <property type="entry name" value="ZN2_CY6_FUNGAL_2"/>
    <property type="match status" value="1"/>
</dbReference>
<evidence type="ECO:0000313" key="9">
    <source>
        <dbReference type="Proteomes" id="UP000799537"/>
    </source>
</evidence>
<dbReference type="InterPro" id="IPR036864">
    <property type="entry name" value="Zn2-C6_fun-type_DNA-bd_sf"/>
</dbReference>
<protein>
    <recommendedName>
        <fullName evidence="7">Zn(2)-C6 fungal-type domain-containing protein</fullName>
    </recommendedName>
</protein>
<organism evidence="8 9">
    <name type="scientific">Zasmidium cellare ATCC 36951</name>
    <dbReference type="NCBI Taxonomy" id="1080233"/>
    <lineage>
        <taxon>Eukaryota</taxon>
        <taxon>Fungi</taxon>
        <taxon>Dikarya</taxon>
        <taxon>Ascomycota</taxon>
        <taxon>Pezizomycotina</taxon>
        <taxon>Dothideomycetes</taxon>
        <taxon>Dothideomycetidae</taxon>
        <taxon>Mycosphaerellales</taxon>
        <taxon>Mycosphaerellaceae</taxon>
        <taxon>Zasmidium</taxon>
    </lineage>
</organism>
<keyword evidence="2" id="KW-0479">Metal-binding</keyword>
<keyword evidence="5" id="KW-0539">Nucleus</keyword>
<gene>
    <name evidence="8" type="ORF">M409DRAFT_53210</name>
</gene>
<evidence type="ECO:0000256" key="4">
    <source>
        <dbReference type="ARBA" id="ARBA00023163"/>
    </source>
</evidence>
<accession>A0A6A6CRU8</accession>
<dbReference type="RefSeq" id="XP_033669441.1">
    <property type="nucleotide sequence ID" value="XM_033812306.1"/>
</dbReference>
<dbReference type="PANTHER" id="PTHR47338:SF20">
    <property type="entry name" value="ZN(II)2CYS6 TRANSCRIPTION FACTOR (EUROFUNG)"/>
    <property type="match status" value="1"/>
</dbReference>
<dbReference type="GO" id="GO:0000981">
    <property type="term" value="F:DNA-binding transcription factor activity, RNA polymerase II-specific"/>
    <property type="evidence" value="ECO:0007669"/>
    <property type="project" value="InterPro"/>
</dbReference>
<keyword evidence="3" id="KW-0805">Transcription regulation</keyword>
<keyword evidence="4" id="KW-0804">Transcription</keyword>
<proteinExistence type="predicted"/>
<keyword evidence="9" id="KW-1185">Reference proteome</keyword>
<evidence type="ECO:0000256" key="6">
    <source>
        <dbReference type="SAM" id="MobiDB-lite"/>
    </source>
</evidence>
<dbReference type="CDD" id="cd12148">
    <property type="entry name" value="fungal_TF_MHR"/>
    <property type="match status" value="1"/>
</dbReference>
<dbReference type="InterPro" id="IPR001138">
    <property type="entry name" value="Zn2Cys6_DnaBD"/>
</dbReference>
<evidence type="ECO:0000313" key="8">
    <source>
        <dbReference type="EMBL" id="KAF2168552.1"/>
    </source>
</evidence>
<evidence type="ECO:0000256" key="3">
    <source>
        <dbReference type="ARBA" id="ARBA00023015"/>
    </source>
</evidence>
<dbReference type="Pfam" id="PF04082">
    <property type="entry name" value="Fungal_trans"/>
    <property type="match status" value="1"/>
</dbReference>
<dbReference type="GeneID" id="54565578"/>
<comment type="subcellular location">
    <subcellularLocation>
        <location evidence="1">Nucleus</location>
    </subcellularLocation>
</comment>
<dbReference type="GO" id="GO:0008270">
    <property type="term" value="F:zinc ion binding"/>
    <property type="evidence" value="ECO:0007669"/>
    <property type="project" value="InterPro"/>
</dbReference>
<feature type="domain" description="Zn(2)-C6 fungal-type" evidence="7">
    <location>
        <begin position="10"/>
        <end position="40"/>
    </location>
</feature>
<evidence type="ECO:0000256" key="5">
    <source>
        <dbReference type="ARBA" id="ARBA00023242"/>
    </source>
</evidence>
<dbReference type="InterPro" id="IPR050815">
    <property type="entry name" value="TF_fung"/>
</dbReference>